<accession>A0ABR9QN49</accession>
<name>A0ABR9QN49_9BACI</name>
<comment type="caution">
    <text evidence="2">The sequence shown here is derived from an EMBL/GenBank/DDBJ whole genome shotgun (WGS) entry which is preliminary data.</text>
</comment>
<gene>
    <name evidence="2" type="ORF">IMZ08_18030</name>
</gene>
<evidence type="ECO:0008006" key="4">
    <source>
        <dbReference type="Google" id="ProtNLM"/>
    </source>
</evidence>
<evidence type="ECO:0000313" key="3">
    <source>
        <dbReference type="Proteomes" id="UP001516662"/>
    </source>
</evidence>
<reference evidence="2 3" key="1">
    <citation type="submission" date="2020-10" db="EMBL/GenBank/DDBJ databases">
        <title>Bacillus sp. HD4P25, an endophyte from a halophyte.</title>
        <authorList>
            <person name="Sun J.-Q."/>
        </authorList>
    </citation>
    <scope>NUCLEOTIDE SEQUENCE [LARGE SCALE GENOMIC DNA]</scope>
    <source>
        <strain evidence="2 3">YIM 93174</strain>
    </source>
</reference>
<proteinExistence type="predicted"/>
<dbReference type="Proteomes" id="UP001516662">
    <property type="component" value="Unassembled WGS sequence"/>
</dbReference>
<organism evidence="2 3">
    <name type="scientific">Litchfieldia luteola</name>
    <dbReference type="NCBI Taxonomy" id="682179"/>
    <lineage>
        <taxon>Bacteria</taxon>
        <taxon>Bacillati</taxon>
        <taxon>Bacillota</taxon>
        <taxon>Bacilli</taxon>
        <taxon>Bacillales</taxon>
        <taxon>Bacillaceae</taxon>
        <taxon>Litchfieldia</taxon>
    </lineage>
</organism>
<feature type="transmembrane region" description="Helical" evidence="1">
    <location>
        <begin position="5"/>
        <end position="22"/>
    </location>
</feature>
<keyword evidence="3" id="KW-1185">Reference proteome</keyword>
<keyword evidence="1" id="KW-0472">Membrane</keyword>
<protein>
    <recommendedName>
        <fullName evidence="4">DUF3899 domain-containing protein</fullName>
    </recommendedName>
</protein>
<keyword evidence="1" id="KW-0812">Transmembrane</keyword>
<dbReference type="EMBL" id="JADCLJ010000024">
    <property type="protein sequence ID" value="MBE4909938.1"/>
    <property type="molecule type" value="Genomic_DNA"/>
</dbReference>
<evidence type="ECO:0000313" key="2">
    <source>
        <dbReference type="EMBL" id="MBE4909938.1"/>
    </source>
</evidence>
<sequence length="110" mass="12262">MLRYLLSTTVIVAIQLVIFYFLSPMFNLAYYDAVFMFGALTCAVVFFFSSKGDIYEKKTNHSAFIALGRTLGYDNMKTEKFSIDMNPLLFGSAIVTIGGAVVSLLVFLVQ</sequence>
<dbReference type="RefSeq" id="WP_193539050.1">
    <property type="nucleotide sequence ID" value="NZ_JADCLJ010000024.1"/>
</dbReference>
<feature type="transmembrane region" description="Helical" evidence="1">
    <location>
        <begin position="28"/>
        <end position="48"/>
    </location>
</feature>
<feature type="transmembrane region" description="Helical" evidence="1">
    <location>
        <begin position="88"/>
        <end position="109"/>
    </location>
</feature>
<keyword evidence="1" id="KW-1133">Transmembrane helix</keyword>
<evidence type="ECO:0000256" key="1">
    <source>
        <dbReference type="SAM" id="Phobius"/>
    </source>
</evidence>